<comment type="caution">
    <text evidence="4">The sequence shown here is derived from an EMBL/GenBank/DDBJ whole genome shotgun (WGS) entry which is preliminary data.</text>
</comment>
<comment type="similarity">
    <text evidence="1">Belongs to the DadA oxidoreductase family.</text>
</comment>
<organism evidence="4 5">
    <name type="scientific">Rhizobium leguminosarum bv. viciae</name>
    <dbReference type="NCBI Taxonomy" id="387"/>
    <lineage>
        <taxon>Bacteria</taxon>
        <taxon>Pseudomonadati</taxon>
        <taxon>Pseudomonadota</taxon>
        <taxon>Alphaproteobacteria</taxon>
        <taxon>Hyphomicrobiales</taxon>
        <taxon>Rhizobiaceae</taxon>
        <taxon>Rhizobium/Agrobacterium group</taxon>
        <taxon>Rhizobium</taxon>
    </lineage>
</organism>
<protein>
    <submittedName>
        <fullName evidence="4">FAD-dependent oxidoreductase</fullName>
    </submittedName>
</protein>
<proteinExistence type="inferred from homology"/>
<dbReference type="Pfam" id="PF01266">
    <property type="entry name" value="DAO"/>
    <property type="match status" value="1"/>
</dbReference>
<dbReference type="NCBIfam" id="NF001933">
    <property type="entry name" value="PRK00711.1"/>
    <property type="match status" value="1"/>
</dbReference>
<evidence type="ECO:0000313" key="4">
    <source>
        <dbReference type="EMBL" id="TBX88059.1"/>
    </source>
</evidence>
<dbReference type="EMBL" id="SJLU01000017">
    <property type="protein sequence ID" value="TBX88059.1"/>
    <property type="molecule type" value="Genomic_DNA"/>
</dbReference>
<dbReference type="InterPro" id="IPR036188">
    <property type="entry name" value="FAD/NAD-bd_sf"/>
</dbReference>
<feature type="domain" description="FAD dependent oxidoreductase" evidence="3">
    <location>
        <begin position="2"/>
        <end position="402"/>
    </location>
</feature>
<dbReference type="GO" id="GO:0008718">
    <property type="term" value="F:D-amino-acid dehydrogenase activity"/>
    <property type="evidence" value="ECO:0007669"/>
    <property type="project" value="TreeGrafter"/>
</dbReference>
<dbReference type="SUPFAM" id="SSF51905">
    <property type="entry name" value="FAD/NAD(P)-binding domain"/>
    <property type="match status" value="1"/>
</dbReference>
<dbReference type="PANTHER" id="PTHR13847">
    <property type="entry name" value="SARCOSINE DEHYDROGENASE-RELATED"/>
    <property type="match status" value="1"/>
</dbReference>
<gene>
    <name evidence="4" type="ORF">E0H31_27985</name>
</gene>
<dbReference type="GO" id="GO:0005737">
    <property type="term" value="C:cytoplasm"/>
    <property type="evidence" value="ECO:0007669"/>
    <property type="project" value="TreeGrafter"/>
</dbReference>
<dbReference type="GO" id="GO:0055130">
    <property type="term" value="P:D-alanine catabolic process"/>
    <property type="evidence" value="ECO:0007669"/>
    <property type="project" value="TreeGrafter"/>
</dbReference>
<evidence type="ECO:0000313" key="5">
    <source>
        <dbReference type="Proteomes" id="UP000291866"/>
    </source>
</evidence>
<dbReference type="SUPFAM" id="SSF54373">
    <property type="entry name" value="FAD-linked reductases, C-terminal domain"/>
    <property type="match status" value="1"/>
</dbReference>
<sequence>MKVAVLGAGIVGSATAYMLARDGHEVTVIDRCDRPGMETSFANGGLMTPSDSSPWNSPGTIKRLGKMLFDSNSTLKINPSAIPSIVGWGLKFLSNSTHKRHKANMVSNIRIASLSLETLRSIRQNSTLHYDQTTRGTMRVFPRGGRMSEFVQMCREMQGWGVKFDVLDQEQILEKEPCLKDVIDRYIGAVYFPDDESGDAHKFTNEMARLAKELGAQFLMRANILEIVKQSSSRISHLKTSVGEIHADAYVLSLGSYSPIFARPLGIQLPIVPVKGYSVTLPLNGWKGGPTRPVMDDGYHAMMVPMGDRLRMGGKAEFARYNTKIDPNEGRRVLDDILRILPSMAAHVDVSSALTWSGLRPMTPDGPPIVGPTQYENLFLNTGHGPLGWTMSCGSAKITAELVTHGRVLSNSVDPRDYMLRQVRRSDRSAVSLAQNGPVS</sequence>
<dbReference type="Gene3D" id="3.30.9.10">
    <property type="entry name" value="D-Amino Acid Oxidase, subunit A, domain 2"/>
    <property type="match status" value="1"/>
</dbReference>
<dbReference type="GO" id="GO:0005886">
    <property type="term" value="C:plasma membrane"/>
    <property type="evidence" value="ECO:0007669"/>
    <property type="project" value="TreeGrafter"/>
</dbReference>
<evidence type="ECO:0000256" key="1">
    <source>
        <dbReference type="ARBA" id="ARBA00009410"/>
    </source>
</evidence>
<dbReference type="Proteomes" id="UP000291866">
    <property type="component" value="Unassembled WGS sequence"/>
</dbReference>
<accession>A0A8G2MQC8</accession>
<dbReference type="RefSeq" id="WP_131602552.1">
    <property type="nucleotide sequence ID" value="NZ_SJLU01000017.1"/>
</dbReference>
<reference evidence="4 5" key="1">
    <citation type="submission" date="2019-02" db="EMBL/GenBank/DDBJ databases">
        <title>The competitiveness to form nodules shapes the capacities of Rhizobium leguminosarum sv viciae communities to promote symbiosis with specific hosts.</title>
        <authorList>
            <person name="Boivin S."/>
            <person name="Lepetit M."/>
        </authorList>
    </citation>
    <scope>NUCLEOTIDE SEQUENCE [LARGE SCALE GENOMIC DNA]</scope>
    <source>
        <strain evidence="4 5">SPF4F3</strain>
    </source>
</reference>
<keyword evidence="2" id="KW-0560">Oxidoreductase</keyword>
<dbReference type="Gene3D" id="3.50.50.60">
    <property type="entry name" value="FAD/NAD(P)-binding domain"/>
    <property type="match status" value="2"/>
</dbReference>
<evidence type="ECO:0000259" key="3">
    <source>
        <dbReference type="Pfam" id="PF01266"/>
    </source>
</evidence>
<dbReference type="InterPro" id="IPR006076">
    <property type="entry name" value="FAD-dep_OxRdtase"/>
</dbReference>
<dbReference type="PANTHER" id="PTHR13847:SF280">
    <property type="entry name" value="D-AMINO ACID DEHYDROGENASE"/>
    <property type="match status" value="1"/>
</dbReference>
<evidence type="ECO:0000256" key="2">
    <source>
        <dbReference type="ARBA" id="ARBA00023002"/>
    </source>
</evidence>
<dbReference type="AlphaFoldDB" id="A0A8G2MQC8"/>
<name>A0A8G2MQC8_RHILV</name>